<dbReference type="CDD" id="cd16030">
    <property type="entry name" value="iduronate-2-sulfatase"/>
    <property type="match status" value="1"/>
</dbReference>
<name>A0A3S9PAR3_9BACT</name>
<dbReference type="Gene3D" id="2.160.20.10">
    <property type="entry name" value="Single-stranded right-handed beta-helix, Pectin lyase-like"/>
    <property type="match status" value="1"/>
</dbReference>
<feature type="domain" description="Sulfatase N-terminal" evidence="8">
    <location>
        <begin position="490"/>
        <end position="875"/>
    </location>
</feature>
<dbReference type="GO" id="GO:0046872">
    <property type="term" value="F:metal ion binding"/>
    <property type="evidence" value="ECO:0007669"/>
    <property type="project" value="UniProtKB-KW"/>
</dbReference>
<dbReference type="InterPro" id="IPR035874">
    <property type="entry name" value="IDS"/>
</dbReference>
<evidence type="ECO:0000259" key="8">
    <source>
        <dbReference type="Pfam" id="PF00884"/>
    </source>
</evidence>
<proteinExistence type="inferred from homology"/>
<dbReference type="InterPro" id="IPR000917">
    <property type="entry name" value="Sulfatase_N"/>
</dbReference>
<dbReference type="InterPro" id="IPR011050">
    <property type="entry name" value="Pectin_lyase_fold/virulence"/>
</dbReference>
<dbReference type="PANTHER" id="PTHR45953:SF1">
    <property type="entry name" value="IDURONATE 2-SULFATASE"/>
    <property type="match status" value="1"/>
</dbReference>
<evidence type="ECO:0000256" key="6">
    <source>
        <dbReference type="ARBA" id="ARBA00022837"/>
    </source>
</evidence>
<evidence type="ECO:0000313" key="10">
    <source>
        <dbReference type="EMBL" id="AZQ65321.1"/>
    </source>
</evidence>
<comment type="similarity">
    <text evidence="2">Belongs to the sulfatase family.</text>
</comment>
<reference evidence="10 11" key="1">
    <citation type="submission" date="2018-12" db="EMBL/GenBank/DDBJ databases">
        <title>Flammeovirga pectinis sp. nov., isolated from the gut of the Korean scallop, Patinopecten yessoensis.</title>
        <authorList>
            <person name="Bae J.-W."/>
            <person name="Jeong Y.-S."/>
            <person name="Kang W."/>
        </authorList>
    </citation>
    <scope>NUCLEOTIDE SEQUENCE [LARGE SCALE GENOMIC DNA]</scope>
    <source>
        <strain evidence="10 11">L12M1</strain>
    </source>
</reference>
<dbReference type="GO" id="GO:0004423">
    <property type="term" value="F:iduronate-2-sulfatase activity"/>
    <property type="evidence" value="ECO:0007669"/>
    <property type="project" value="InterPro"/>
</dbReference>
<dbReference type="InterPro" id="IPR017850">
    <property type="entry name" value="Alkaline_phosphatase_core_sf"/>
</dbReference>
<evidence type="ECO:0000256" key="2">
    <source>
        <dbReference type="ARBA" id="ARBA00008779"/>
    </source>
</evidence>
<evidence type="ECO:0000256" key="7">
    <source>
        <dbReference type="SAM" id="SignalP"/>
    </source>
</evidence>
<organism evidence="10 11">
    <name type="scientific">Flammeovirga pectinis</name>
    <dbReference type="NCBI Taxonomy" id="2494373"/>
    <lineage>
        <taxon>Bacteria</taxon>
        <taxon>Pseudomonadati</taxon>
        <taxon>Bacteroidota</taxon>
        <taxon>Cytophagia</taxon>
        <taxon>Cytophagales</taxon>
        <taxon>Flammeovirgaceae</taxon>
        <taxon>Flammeovirga</taxon>
    </lineage>
</organism>
<dbReference type="SUPFAM" id="SSF51126">
    <property type="entry name" value="Pectin lyase-like"/>
    <property type="match status" value="1"/>
</dbReference>
<dbReference type="RefSeq" id="WP_126619925.1">
    <property type="nucleotide sequence ID" value="NZ_CP034563.1"/>
</dbReference>
<dbReference type="NCBIfam" id="TIGR04183">
    <property type="entry name" value="Por_Secre_tail"/>
    <property type="match status" value="1"/>
</dbReference>
<feature type="domain" description="Secretion system C-terminal sorting" evidence="9">
    <location>
        <begin position="1524"/>
        <end position="1585"/>
    </location>
</feature>
<evidence type="ECO:0000256" key="4">
    <source>
        <dbReference type="ARBA" id="ARBA00022729"/>
    </source>
</evidence>
<dbReference type="EMBL" id="CP034563">
    <property type="protein sequence ID" value="AZQ65321.1"/>
    <property type="molecule type" value="Genomic_DNA"/>
</dbReference>
<dbReference type="PANTHER" id="PTHR45953">
    <property type="entry name" value="IDURONATE 2-SULFATASE"/>
    <property type="match status" value="1"/>
</dbReference>
<feature type="signal peptide" evidence="7">
    <location>
        <begin position="1"/>
        <end position="20"/>
    </location>
</feature>
<keyword evidence="3" id="KW-0479">Metal-binding</keyword>
<dbReference type="Gene3D" id="3.40.720.10">
    <property type="entry name" value="Alkaline Phosphatase, subunit A"/>
    <property type="match status" value="1"/>
</dbReference>
<comment type="cofactor">
    <cofactor evidence="1">
        <name>Ca(2+)</name>
        <dbReference type="ChEBI" id="CHEBI:29108"/>
    </cofactor>
</comment>
<protein>
    <submittedName>
        <fullName evidence="10">T9SS type A sorting domain-containing protein</fullName>
    </submittedName>
</protein>
<dbReference type="InterPro" id="IPR012334">
    <property type="entry name" value="Pectin_lyas_fold"/>
</dbReference>
<evidence type="ECO:0000256" key="1">
    <source>
        <dbReference type="ARBA" id="ARBA00001913"/>
    </source>
</evidence>
<sequence length="1588" mass="175308">MKRITIILFIALLNGSLAIGQSTFYVSSEGNDTNAGTLNQPYATITKAITTAAENDIIHLSGTLTENNIAITKSLTFTGDNASTSIVQAQESKPSNTLEEAILNNRIFTITQKNIEVKFQLLTLRYGNIVGTYNEDQEKYNFAGGAAIYNNNNTSTVVIEYCNFIDNYAYGQGGALTAKGPLTIKNSAFINNVGFHFGGAIYSNGNTNDVSIENSLFTGNESVSMNGSAFVMSVGNLNLNNNTIVDNYAVGNRKVEGIELKSSSAVDQSVTITNNIIYNPTKRYGDNDGGLDILVNNALNVTAHHNIISATDDENLIDDTNVAISSLDDLAFGALTVDETTGLIYLPIYDISIALDKGDPVTGTDYDAFNTDRKTNEIPDLGAFEFGQDVVLPPSIKTGAYQNYAENSGYLKIDIIAIDAVTYTITGGDDKELFSVNSEGHLSFINPPSLDQVKDKNTDGVYEVDVTVEGANSGEITQRFYLAITHAELNVVMIVLDDLNDYIGIMGGNMQTKTPNIDKLADAGILFTNAHSNAPLCDPSRASFLSGILPSTSNHFGTGASNFKSNETLINSKLLSEYFQENGYTTYKTGKITHSASGENKFGYDFYLENTHDYGPVAFNGKSGVQHPDNTLEMGKEGGSLDGTFGPLSNIPNVPYVSDVLLGFNGWYSTTLKEKFEYTSDEERSKMPDEKSVEWIEQQIKQLDEKDSKNPFMMSVGLIRPHSPFTVPDKYFEQFPLEDIEIPASIWNDLDDTSNKDGRGQSIFNALENQYTDRQEGIRRYLQGYLASIAFADEMVGRVVDAVENSQYAENTVIVLFSDHGYNMGEKDYAWKNNLWEHATRVPLIIKSPLHKSTAGQKSHQPVSLVDVYPTLKDLCYLTGDNKKNEKGADLDGHSVKPFLANPIDGTWTGDEVALTSVGNWYFRYKDFHNYALKSKRFRYISNYEQGAELYDHNFDKNEWFNVIDEPAYAEVKEAMEKKLNDILYKNLESVDELSDFSNVIDRHNFGPSTLQWGNSVTADPSLIEREAEGEAYITYEMNDIHSFSVDFWNTLNGRDLEDNGKIVCLYSTDQVEWDTLVMKQFVGNYTWGNNLVTFSSNASLPEEMKYLKISLEGNGVGFDKGNLGKVRFYNDNNEVSHLGIDAITISVDESIFELEEGQLKPNGPLLPEVSDEFNTTDKFYSRTNNLNFTNDNGTSYRGDKNRMFRSDNNAGSIVYEIKNLEHFKINVWENHKKIANTALDLGLIDHGVNVYVSADNITYTKIETKQASLYTDDIVYESGEIDEWRHTHEFAVIPANAIPNDTKFVKIEMIDTNEENNSGWNLQVGGIHLYAKTSGTSIKSEQTISITAIEDKVISDEAFTIDASTTSGLALTYAIEGPATIEGNKITLTGETGEVKVTVTQAGNTMYEVASKTVTFNVITVDDPAKMDQVITISPIGDQVGVQVIKVSATTTSGLTLSYEVEGPATLNNNTITLSGDAGEVTLTVIQAGNDKYNASSASITFSVSNVDRPLAIEDKWASKYVLYPVPAEHTIYIKGVKSSTPIAVYNVLGQFEYSIISSGRVDVSRLPAGVYIMRINNDESIRFQKK</sequence>
<evidence type="ECO:0000259" key="9">
    <source>
        <dbReference type="Pfam" id="PF18962"/>
    </source>
</evidence>
<dbReference type="OrthoDB" id="965286at2"/>
<gene>
    <name evidence="10" type="ORF">EI427_24205</name>
</gene>
<evidence type="ECO:0000256" key="5">
    <source>
        <dbReference type="ARBA" id="ARBA00022801"/>
    </source>
</evidence>
<evidence type="ECO:0000256" key="3">
    <source>
        <dbReference type="ARBA" id="ARBA00022723"/>
    </source>
</evidence>
<keyword evidence="6" id="KW-0106">Calcium</keyword>
<keyword evidence="11" id="KW-1185">Reference proteome</keyword>
<dbReference type="GO" id="GO:0005737">
    <property type="term" value="C:cytoplasm"/>
    <property type="evidence" value="ECO:0007669"/>
    <property type="project" value="TreeGrafter"/>
</dbReference>
<dbReference type="Pfam" id="PF00884">
    <property type="entry name" value="Sulfatase"/>
    <property type="match status" value="1"/>
</dbReference>
<dbReference type="SUPFAM" id="SSF53649">
    <property type="entry name" value="Alkaline phosphatase-like"/>
    <property type="match status" value="1"/>
</dbReference>
<feature type="chain" id="PRO_5019331486" evidence="7">
    <location>
        <begin position="21"/>
        <end position="1588"/>
    </location>
</feature>
<dbReference type="Proteomes" id="UP000267268">
    <property type="component" value="Chromosome 2"/>
</dbReference>
<dbReference type="InterPro" id="IPR026444">
    <property type="entry name" value="Secre_tail"/>
</dbReference>
<keyword evidence="4 7" id="KW-0732">Signal</keyword>
<dbReference type="KEGG" id="fll:EI427_24205"/>
<evidence type="ECO:0000313" key="11">
    <source>
        <dbReference type="Proteomes" id="UP000267268"/>
    </source>
</evidence>
<keyword evidence="5" id="KW-0378">Hydrolase</keyword>
<accession>A0A3S9PAR3</accession>
<dbReference type="Pfam" id="PF18962">
    <property type="entry name" value="Por_Secre_tail"/>
    <property type="match status" value="1"/>
</dbReference>